<protein>
    <recommendedName>
        <fullName evidence="8">Transcription initiation factor IIF subunit alpha</fullName>
    </recommendedName>
</protein>
<keyword evidence="2" id="KW-0805">Transcription regulation</keyword>
<evidence type="ECO:0000256" key="3">
    <source>
        <dbReference type="ARBA" id="ARBA00023125"/>
    </source>
</evidence>
<name>A0A1X0QJL6_9MICR</name>
<dbReference type="GO" id="GO:0006367">
    <property type="term" value="P:transcription initiation at RNA polymerase II promoter"/>
    <property type="evidence" value="ECO:0007669"/>
    <property type="project" value="InterPro"/>
</dbReference>
<evidence type="ECO:0000313" key="6">
    <source>
        <dbReference type="EMBL" id="ORD99958.1"/>
    </source>
</evidence>
<dbReference type="EMBL" id="LTAI01000085">
    <property type="protein sequence ID" value="ORD99958.1"/>
    <property type="molecule type" value="Genomic_DNA"/>
</dbReference>
<keyword evidence="4" id="KW-0804">Transcription</keyword>
<dbReference type="GO" id="GO:0003677">
    <property type="term" value="F:DNA binding"/>
    <property type="evidence" value="ECO:0007669"/>
    <property type="project" value="UniProtKB-KW"/>
</dbReference>
<dbReference type="AlphaFoldDB" id="A0A1X0QJL6"/>
<evidence type="ECO:0000313" key="7">
    <source>
        <dbReference type="Proteomes" id="UP000192501"/>
    </source>
</evidence>
<accession>A0A1X0QJL6</accession>
<proteinExistence type="predicted"/>
<reference evidence="6 7" key="1">
    <citation type="journal article" date="2017" name="Environ. Microbiol.">
        <title>Decay of the glycolytic pathway and adaptation to intranuclear parasitism within Enterocytozoonidae microsporidia.</title>
        <authorList>
            <person name="Wiredu Boakye D."/>
            <person name="Jaroenlak P."/>
            <person name="Prachumwat A."/>
            <person name="Williams T.A."/>
            <person name="Bateman K.S."/>
            <person name="Itsathitphaisarn O."/>
            <person name="Sritunyalucksana K."/>
            <person name="Paszkiewicz K.H."/>
            <person name="Moore K.A."/>
            <person name="Stentiford G.D."/>
            <person name="Williams B.A."/>
        </authorList>
    </citation>
    <scope>NUCLEOTIDE SEQUENCE [LARGE SCALE GENOMIC DNA]</scope>
    <source>
        <strain evidence="7">canceri</strain>
    </source>
</reference>
<sequence>MVSRRIYYDKDKILNIFSKLNLNQFSEPLYLEREEIEQGTNNEFSKVKSKVIEYEDYEYKKLREEESLPYILTDRNNKQMNGKLQAFNGETSLYFVLVEHGKDYIMCPIDKWYEFTKRNIKLSQDKNIESIDMKLKISKIVESEESEEAREIDFDEKFDDDEDNDKVIKIKKDRQIDVNEEKISNLVKELSQNPEQKIITEKEEPEVVDDVKKTKVGLTEKQLTTIFGKNKITIKDLIKIVKKDFEINENEKKIIKEFLQTRCKVETEPKTNNKLFSLK</sequence>
<keyword evidence="5" id="KW-0539">Nucleus</keyword>
<evidence type="ECO:0000256" key="5">
    <source>
        <dbReference type="ARBA" id="ARBA00023242"/>
    </source>
</evidence>
<evidence type="ECO:0000256" key="2">
    <source>
        <dbReference type="ARBA" id="ARBA00023015"/>
    </source>
</evidence>
<gene>
    <name evidence="6" type="ORF">A0H76_2608</name>
</gene>
<dbReference type="SUPFAM" id="SSF50916">
    <property type="entry name" value="Rap30/74 interaction domains"/>
    <property type="match status" value="1"/>
</dbReference>
<dbReference type="Proteomes" id="UP000192501">
    <property type="component" value="Unassembled WGS sequence"/>
</dbReference>
<dbReference type="GO" id="GO:0005634">
    <property type="term" value="C:nucleus"/>
    <property type="evidence" value="ECO:0007669"/>
    <property type="project" value="UniProtKB-SubCell"/>
</dbReference>
<keyword evidence="3" id="KW-0238">DNA-binding</keyword>
<dbReference type="InterPro" id="IPR011039">
    <property type="entry name" value="TFIIF_interaction"/>
</dbReference>
<evidence type="ECO:0008006" key="8">
    <source>
        <dbReference type="Google" id="ProtNLM"/>
    </source>
</evidence>
<comment type="subcellular location">
    <subcellularLocation>
        <location evidence="1">Nucleus</location>
    </subcellularLocation>
</comment>
<evidence type="ECO:0000256" key="1">
    <source>
        <dbReference type="ARBA" id="ARBA00004123"/>
    </source>
</evidence>
<comment type="caution">
    <text evidence="6">The sequence shown here is derived from an EMBL/GenBank/DDBJ whole genome shotgun (WGS) entry which is preliminary data.</text>
</comment>
<dbReference type="VEuPathDB" id="MicrosporidiaDB:HERIO_249"/>
<evidence type="ECO:0000256" key="4">
    <source>
        <dbReference type="ARBA" id="ARBA00023163"/>
    </source>
</evidence>
<organism evidence="6 7">
    <name type="scientific">Hepatospora eriocheir</name>
    <dbReference type="NCBI Taxonomy" id="1081669"/>
    <lineage>
        <taxon>Eukaryota</taxon>
        <taxon>Fungi</taxon>
        <taxon>Fungi incertae sedis</taxon>
        <taxon>Microsporidia</taxon>
        <taxon>Hepatosporidae</taxon>
        <taxon>Hepatospora</taxon>
    </lineage>
</organism>
<dbReference type="VEuPathDB" id="MicrosporidiaDB:A0H76_2608"/>